<dbReference type="Proteomes" id="UP001596174">
    <property type="component" value="Unassembled WGS sequence"/>
</dbReference>
<reference evidence="3" key="1">
    <citation type="journal article" date="2019" name="Int. J. Syst. Evol. Microbiol.">
        <title>The Global Catalogue of Microorganisms (GCM) 10K type strain sequencing project: providing services to taxonomists for standard genome sequencing and annotation.</title>
        <authorList>
            <consortium name="The Broad Institute Genomics Platform"/>
            <consortium name="The Broad Institute Genome Sequencing Center for Infectious Disease"/>
            <person name="Wu L."/>
            <person name="Ma J."/>
        </authorList>
    </citation>
    <scope>NUCLEOTIDE SEQUENCE [LARGE SCALE GENOMIC DNA]</scope>
    <source>
        <strain evidence="3">JCM 4816</strain>
    </source>
</reference>
<protein>
    <submittedName>
        <fullName evidence="2">MOSC domain-containing protein</fullName>
    </submittedName>
</protein>
<organism evidence="2 3">
    <name type="scientific">Streptacidiphilus monticola</name>
    <dbReference type="NCBI Taxonomy" id="2161674"/>
    <lineage>
        <taxon>Bacteria</taxon>
        <taxon>Bacillati</taxon>
        <taxon>Actinomycetota</taxon>
        <taxon>Actinomycetes</taxon>
        <taxon>Kitasatosporales</taxon>
        <taxon>Streptomycetaceae</taxon>
        <taxon>Streptacidiphilus</taxon>
    </lineage>
</organism>
<dbReference type="SUPFAM" id="SSF50800">
    <property type="entry name" value="PK beta-barrel domain-like"/>
    <property type="match status" value="1"/>
</dbReference>
<evidence type="ECO:0000259" key="1">
    <source>
        <dbReference type="PROSITE" id="PS51340"/>
    </source>
</evidence>
<feature type="domain" description="MOSC" evidence="1">
    <location>
        <begin position="28"/>
        <end position="177"/>
    </location>
</feature>
<dbReference type="Gene3D" id="2.40.33.20">
    <property type="entry name" value="PK beta-barrel domain-like"/>
    <property type="match status" value="1"/>
</dbReference>
<keyword evidence="3" id="KW-1185">Reference proteome</keyword>
<accession>A0ABW1G4T0</accession>
<sequence>MGTDVGGRQVTGTVEAVSVSAGHTFSKPNAGEIRLLAGLGVEGDAHLGVTVQHRSRVAQDPTQPNLRQVHLIQGELHDELAAAGFTVAPGDLGENVTTRGLDLLALPRGTRLFLGDEAVVEVTGLRNPCPQIDAFRKGLLKQVVGRAPDGGIVRRAGIMSVVLAGGDVRPGDEIRVELPQGPHLPLERV</sequence>
<evidence type="ECO:0000313" key="3">
    <source>
        <dbReference type="Proteomes" id="UP001596174"/>
    </source>
</evidence>
<dbReference type="InterPro" id="IPR005302">
    <property type="entry name" value="MoCF_Sase_C"/>
</dbReference>
<dbReference type="RefSeq" id="WP_380584069.1">
    <property type="nucleotide sequence ID" value="NZ_JBHSQJ010000065.1"/>
</dbReference>
<comment type="caution">
    <text evidence="2">The sequence shown here is derived from an EMBL/GenBank/DDBJ whole genome shotgun (WGS) entry which is preliminary data.</text>
</comment>
<dbReference type="PROSITE" id="PS51340">
    <property type="entry name" value="MOSC"/>
    <property type="match status" value="1"/>
</dbReference>
<dbReference type="PANTHER" id="PTHR36930:SF1">
    <property type="entry name" value="MOSC DOMAIN-CONTAINING PROTEIN"/>
    <property type="match status" value="1"/>
</dbReference>
<dbReference type="InterPro" id="IPR052716">
    <property type="entry name" value="MOSC_domain"/>
</dbReference>
<dbReference type="PANTHER" id="PTHR36930">
    <property type="entry name" value="METAL-SULFUR CLUSTER BIOSYNTHESIS PROTEINS YUAD-RELATED"/>
    <property type="match status" value="1"/>
</dbReference>
<dbReference type="InterPro" id="IPR011037">
    <property type="entry name" value="Pyrv_Knase-like_insert_dom_sf"/>
</dbReference>
<proteinExistence type="predicted"/>
<dbReference type="EMBL" id="JBHSQJ010000065">
    <property type="protein sequence ID" value="MFC5908816.1"/>
    <property type="molecule type" value="Genomic_DNA"/>
</dbReference>
<dbReference type="Pfam" id="PF03473">
    <property type="entry name" value="MOSC"/>
    <property type="match status" value="1"/>
</dbReference>
<name>A0ABW1G4T0_9ACTN</name>
<evidence type="ECO:0000313" key="2">
    <source>
        <dbReference type="EMBL" id="MFC5908816.1"/>
    </source>
</evidence>
<gene>
    <name evidence="2" type="ORF">ACFP3V_16530</name>
</gene>